<dbReference type="RefSeq" id="WP_250429493.1">
    <property type="nucleotide sequence ID" value="NZ_JALPRR010000002.1"/>
</dbReference>
<dbReference type="Pfam" id="PF00535">
    <property type="entry name" value="Glycos_transf_2"/>
    <property type="match status" value="1"/>
</dbReference>
<dbReference type="CDD" id="cd00761">
    <property type="entry name" value="Glyco_tranf_GTA_type"/>
    <property type="match status" value="1"/>
</dbReference>
<comment type="caution">
    <text evidence="2">The sequence shown here is derived from an EMBL/GenBank/DDBJ whole genome shotgun (WGS) entry which is preliminary data.</text>
</comment>
<dbReference type="SUPFAM" id="SSF53448">
    <property type="entry name" value="Nucleotide-diphospho-sugar transferases"/>
    <property type="match status" value="1"/>
</dbReference>
<dbReference type="InterPro" id="IPR029044">
    <property type="entry name" value="Nucleotide-diphossugar_trans"/>
</dbReference>
<dbReference type="EMBL" id="JBHUIM010000001">
    <property type="protein sequence ID" value="MFD2245103.1"/>
    <property type="molecule type" value="Genomic_DNA"/>
</dbReference>
<organism evidence="2 3">
    <name type="scientific">Pontibacter ruber</name>
    <dbReference type="NCBI Taxonomy" id="1343895"/>
    <lineage>
        <taxon>Bacteria</taxon>
        <taxon>Pseudomonadati</taxon>
        <taxon>Bacteroidota</taxon>
        <taxon>Cytophagia</taxon>
        <taxon>Cytophagales</taxon>
        <taxon>Hymenobacteraceae</taxon>
        <taxon>Pontibacter</taxon>
    </lineage>
</organism>
<name>A0ABW5CUX1_9BACT</name>
<evidence type="ECO:0000313" key="2">
    <source>
        <dbReference type="EMBL" id="MFD2245103.1"/>
    </source>
</evidence>
<dbReference type="InterPro" id="IPR001173">
    <property type="entry name" value="Glyco_trans_2-like"/>
</dbReference>
<evidence type="ECO:0000313" key="3">
    <source>
        <dbReference type="Proteomes" id="UP001597374"/>
    </source>
</evidence>
<feature type="domain" description="Glycosyltransferase 2-like" evidence="1">
    <location>
        <begin position="4"/>
        <end position="130"/>
    </location>
</feature>
<dbReference type="PANTHER" id="PTHR43685:SF2">
    <property type="entry name" value="GLYCOSYLTRANSFERASE 2-LIKE DOMAIN-CONTAINING PROTEIN"/>
    <property type="match status" value="1"/>
</dbReference>
<evidence type="ECO:0000259" key="1">
    <source>
        <dbReference type="Pfam" id="PF00535"/>
    </source>
</evidence>
<dbReference type="Proteomes" id="UP001597374">
    <property type="component" value="Unassembled WGS sequence"/>
</dbReference>
<protein>
    <submittedName>
        <fullName evidence="2">Glycosyltransferase family 2 protein</fullName>
    </submittedName>
</protein>
<sequence length="302" mass="34477">MKFSVIIPTYKRLDLLKAAVDSVHKQTYQHFEIIIVNDNPDDKEAIDSCFSGVLKTKVIHHSEARGGNAARNSGILSATGDLIAFLDDDDHWLPAKLQTHLKVHQKHPDAGLVFSDCLYVYNNPFKKNHSTSYHTIGNVLESMAQAKFCPATSSMVTINRQCLEKCGLFDVGLISFQDWDYWFRIAHHFSFVYIPVVLVHFNQHLIDRTSQNEHKRQAGIRQICKKWGSEIDTEKFTRLYTRNMYYKNSFNALMAGQGLFAIRKGLKLFSREVISVKSVSSFFGIVSMFLIQKLKSPFSAMS</sequence>
<dbReference type="PANTHER" id="PTHR43685">
    <property type="entry name" value="GLYCOSYLTRANSFERASE"/>
    <property type="match status" value="1"/>
</dbReference>
<gene>
    <name evidence="2" type="ORF">ACFSKP_02485</name>
</gene>
<accession>A0ABW5CUX1</accession>
<keyword evidence="3" id="KW-1185">Reference proteome</keyword>
<reference evidence="3" key="1">
    <citation type="journal article" date="2019" name="Int. J. Syst. Evol. Microbiol.">
        <title>The Global Catalogue of Microorganisms (GCM) 10K type strain sequencing project: providing services to taxonomists for standard genome sequencing and annotation.</title>
        <authorList>
            <consortium name="The Broad Institute Genomics Platform"/>
            <consortium name="The Broad Institute Genome Sequencing Center for Infectious Disease"/>
            <person name="Wu L."/>
            <person name="Ma J."/>
        </authorList>
    </citation>
    <scope>NUCLEOTIDE SEQUENCE [LARGE SCALE GENOMIC DNA]</scope>
    <source>
        <strain evidence="3">CGMCC 4.1782</strain>
    </source>
</reference>
<dbReference type="Gene3D" id="3.90.550.10">
    <property type="entry name" value="Spore Coat Polysaccharide Biosynthesis Protein SpsA, Chain A"/>
    <property type="match status" value="1"/>
</dbReference>
<proteinExistence type="predicted"/>
<dbReference type="InterPro" id="IPR050834">
    <property type="entry name" value="Glycosyltransf_2"/>
</dbReference>